<dbReference type="InterPro" id="IPR036249">
    <property type="entry name" value="Thioredoxin-like_sf"/>
</dbReference>
<keyword evidence="4" id="KW-1185">Reference proteome</keyword>
<dbReference type="SFLD" id="SFLDS00019">
    <property type="entry name" value="Glutathione_Transferase_(cytos"/>
    <property type="match status" value="1"/>
</dbReference>
<dbReference type="InterPro" id="IPR036282">
    <property type="entry name" value="Glutathione-S-Trfase_C_sf"/>
</dbReference>
<gene>
    <name evidence="3" type="ORF">EBAPG3_006665</name>
</gene>
<dbReference type="CDD" id="cd03048">
    <property type="entry name" value="GST_N_Ure2p_like"/>
    <property type="match status" value="1"/>
</dbReference>
<dbReference type="Proteomes" id="UP000012179">
    <property type="component" value="Chromosome"/>
</dbReference>
<dbReference type="PROSITE" id="PS50404">
    <property type="entry name" value="GST_NTER"/>
    <property type="match status" value="1"/>
</dbReference>
<dbReference type="Gene3D" id="3.40.30.10">
    <property type="entry name" value="Glutaredoxin"/>
    <property type="match status" value="1"/>
</dbReference>
<dbReference type="InterPro" id="IPR040079">
    <property type="entry name" value="Glutathione_S-Trfase"/>
</dbReference>
<organism evidence="3 4">
    <name type="scientific">Nitrosospira lacus</name>
    <dbReference type="NCBI Taxonomy" id="1288494"/>
    <lineage>
        <taxon>Bacteria</taxon>
        <taxon>Pseudomonadati</taxon>
        <taxon>Pseudomonadota</taxon>
        <taxon>Betaproteobacteria</taxon>
        <taxon>Nitrosomonadales</taxon>
        <taxon>Nitrosomonadaceae</taxon>
        <taxon>Nitrosospira</taxon>
    </lineage>
</organism>
<dbReference type="PROSITE" id="PS50405">
    <property type="entry name" value="GST_CTER"/>
    <property type="match status" value="1"/>
</dbReference>
<dbReference type="RefSeq" id="WP_004175675.1">
    <property type="nucleotide sequence ID" value="NZ_CP021106.3"/>
</dbReference>
<dbReference type="SUPFAM" id="SSF47616">
    <property type="entry name" value="GST C-terminal domain-like"/>
    <property type="match status" value="1"/>
</dbReference>
<dbReference type="InterPro" id="IPR004046">
    <property type="entry name" value="GST_C"/>
</dbReference>
<name>A0A1W6SNV6_9PROT</name>
<evidence type="ECO:0000259" key="1">
    <source>
        <dbReference type="PROSITE" id="PS50404"/>
    </source>
</evidence>
<dbReference type="SFLD" id="SFLDG00358">
    <property type="entry name" value="Main_(cytGST)"/>
    <property type="match status" value="1"/>
</dbReference>
<dbReference type="AlphaFoldDB" id="A0A1W6SNV6"/>
<dbReference type="OrthoDB" id="81087at2"/>
<sequence>MIELHSSPTPNGQKIMIMLEEIGIKWQHIDVNIGTGDQFKPEHLKLSPNNKIPAIVDTEGPEGLPYTMMESGAILLYLAEKVGKFLPKDACKRYDTMQWLFFQVAHIGPMFGQANHFNSQARNNQYARDRYNNESLRLYRVLDNRLGEYPWLACDEYTIADIATYPWCKRYRDRGVDRAAFPNFMRWFEAMEARPAVQRNNDMAAEIRERMSRAAEGQPTINIYDTKDNAERLARATSAR</sequence>
<dbReference type="Pfam" id="PF00043">
    <property type="entry name" value="GST_C"/>
    <property type="match status" value="1"/>
</dbReference>
<keyword evidence="3" id="KW-0808">Transferase</keyword>
<evidence type="ECO:0000313" key="4">
    <source>
        <dbReference type="Proteomes" id="UP000012179"/>
    </source>
</evidence>
<dbReference type="KEGG" id="nlc:EBAPG3_006665"/>
<evidence type="ECO:0000259" key="2">
    <source>
        <dbReference type="PROSITE" id="PS50405"/>
    </source>
</evidence>
<dbReference type="Gene3D" id="1.20.1050.10">
    <property type="match status" value="1"/>
</dbReference>
<protein>
    <submittedName>
        <fullName evidence="3">Glutathione S-transferase</fullName>
    </submittedName>
</protein>
<feature type="domain" description="GST C-terminal" evidence="2">
    <location>
        <begin position="89"/>
        <end position="214"/>
    </location>
</feature>
<dbReference type="EMBL" id="CP021106">
    <property type="protein sequence ID" value="ARO87477.1"/>
    <property type="molecule type" value="Genomic_DNA"/>
</dbReference>
<dbReference type="GO" id="GO:0016740">
    <property type="term" value="F:transferase activity"/>
    <property type="evidence" value="ECO:0007669"/>
    <property type="project" value="UniProtKB-KW"/>
</dbReference>
<dbReference type="Pfam" id="PF13409">
    <property type="entry name" value="GST_N_2"/>
    <property type="match status" value="1"/>
</dbReference>
<dbReference type="InterPro" id="IPR010987">
    <property type="entry name" value="Glutathione-S-Trfase_C-like"/>
</dbReference>
<dbReference type="eggNOG" id="COG0625">
    <property type="taxonomic scope" value="Bacteria"/>
</dbReference>
<feature type="domain" description="GST N-terminal" evidence="1">
    <location>
        <begin position="1"/>
        <end position="86"/>
    </location>
</feature>
<reference evidence="3 4" key="1">
    <citation type="journal article" date="2015" name="Int. J. Syst. Evol. Microbiol.">
        <title>Nitrosospira lacus sp. nov., a psychrotolerant, ammonia-oxidizing bacterium from sandy lake sediment.</title>
        <authorList>
            <person name="Urakawa H."/>
            <person name="Garcia J.C."/>
            <person name="Nielsen J.L."/>
            <person name="Le V.Q."/>
            <person name="Kozlowski J.A."/>
            <person name="Stein L.Y."/>
            <person name="Lim C.K."/>
            <person name="Pommerening-Roser A."/>
            <person name="Martens-Habbena W."/>
            <person name="Stahl D.A."/>
            <person name="Klotz M.G."/>
        </authorList>
    </citation>
    <scope>NUCLEOTIDE SEQUENCE [LARGE SCALE GENOMIC DNA]</scope>
    <source>
        <strain evidence="3 4">APG3</strain>
    </source>
</reference>
<dbReference type="SUPFAM" id="SSF52833">
    <property type="entry name" value="Thioredoxin-like"/>
    <property type="match status" value="1"/>
</dbReference>
<dbReference type="PANTHER" id="PTHR44051">
    <property type="entry name" value="GLUTATHIONE S-TRANSFERASE-RELATED"/>
    <property type="match status" value="1"/>
</dbReference>
<dbReference type="SFLD" id="SFLDG01151">
    <property type="entry name" value="Main.2:_Nu-like"/>
    <property type="match status" value="1"/>
</dbReference>
<dbReference type="PANTHER" id="PTHR44051:SF19">
    <property type="entry name" value="DISULFIDE-BOND OXIDOREDUCTASE YFCG"/>
    <property type="match status" value="1"/>
</dbReference>
<proteinExistence type="predicted"/>
<accession>A0A1W6SNV6</accession>
<evidence type="ECO:0000313" key="3">
    <source>
        <dbReference type="EMBL" id="ARO87477.1"/>
    </source>
</evidence>
<dbReference type="InterPro" id="IPR004045">
    <property type="entry name" value="Glutathione_S-Trfase_N"/>
</dbReference>